<dbReference type="EMBL" id="CM042891">
    <property type="protein sequence ID" value="KAI4304871.1"/>
    <property type="molecule type" value="Genomic_DNA"/>
</dbReference>
<accession>A0ACB9L4X9</accession>
<organism evidence="1 2">
    <name type="scientific">Melastoma candidum</name>
    <dbReference type="NCBI Taxonomy" id="119954"/>
    <lineage>
        <taxon>Eukaryota</taxon>
        <taxon>Viridiplantae</taxon>
        <taxon>Streptophyta</taxon>
        <taxon>Embryophyta</taxon>
        <taxon>Tracheophyta</taxon>
        <taxon>Spermatophyta</taxon>
        <taxon>Magnoliopsida</taxon>
        <taxon>eudicotyledons</taxon>
        <taxon>Gunneridae</taxon>
        <taxon>Pentapetalae</taxon>
        <taxon>rosids</taxon>
        <taxon>malvids</taxon>
        <taxon>Myrtales</taxon>
        <taxon>Melastomataceae</taxon>
        <taxon>Melastomatoideae</taxon>
        <taxon>Melastomateae</taxon>
        <taxon>Melastoma</taxon>
    </lineage>
</organism>
<dbReference type="Proteomes" id="UP001057402">
    <property type="component" value="Chromosome 12"/>
</dbReference>
<protein>
    <submittedName>
        <fullName evidence="1">Uncharacterized protein</fullName>
    </submittedName>
</protein>
<gene>
    <name evidence="1" type="ORF">MLD38_040332</name>
</gene>
<proteinExistence type="predicted"/>
<keyword evidence="2" id="KW-1185">Reference proteome</keyword>
<evidence type="ECO:0000313" key="2">
    <source>
        <dbReference type="Proteomes" id="UP001057402"/>
    </source>
</evidence>
<sequence length="347" mass="39839">MVWFMFISLIGLYNLFKHEIGVLRAFNPYHMIGYWASSLDIAQGSLPLHHRPILLANIRDSCCGCNHSQPSYDLRGLCNSLSVAKPGMFPESQGVAVVSVMLITTCLLTLIMLVIWKTRIWWIVLFLLVFGSFEIVFLSANLYKFVKGGWFSIAAATLLRVVMVIWRYVYRERYFYELNNKVSPEYIHDLTSNPRINRVPGMALLYTELVEGIPKILPHFVANIPSIHSVLVVVSMKNLPISMVVAEERFLFRQVNPKRFQMFRCVARYGYNYVIGGPHEFEQELLERLKDFIRSEQHLLAGHDEDSVEEEIKFVETTMLQGVVYLLGEAEVVAQPDSSIVKRIVVV</sequence>
<name>A0ACB9L4X9_9MYRT</name>
<evidence type="ECO:0000313" key="1">
    <source>
        <dbReference type="EMBL" id="KAI4304871.1"/>
    </source>
</evidence>
<comment type="caution">
    <text evidence="1">The sequence shown here is derived from an EMBL/GenBank/DDBJ whole genome shotgun (WGS) entry which is preliminary data.</text>
</comment>
<reference evidence="2" key="1">
    <citation type="journal article" date="2023" name="Front. Plant Sci.">
        <title>Chromosomal-level genome assembly of Melastoma candidum provides insights into trichome evolution.</title>
        <authorList>
            <person name="Zhong Y."/>
            <person name="Wu W."/>
            <person name="Sun C."/>
            <person name="Zou P."/>
            <person name="Liu Y."/>
            <person name="Dai S."/>
            <person name="Zhou R."/>
        </authorList>
    </citation>
    <scope>NUCLEOTIDE SEQUENCE [LARGE SCALE GENOMIC DNA]</scope>
</reference>